<dbReference type="RefSeq" id="WP_153289122.1">
    <property type="nucleotide sequence ID" value="NZ_CP045643.1"/>
</dbReference>
<feature type="region of interest" description="Disordered" evidence="1">
    <location>
        <begin position="14"/>
        <end position="38"/>
    </location>
</feature>
<dbReference type="Proteomes" id="UP000326179">
    <property type="component" value="Chromosome"/>
</dbReference>
<evidence type="ECO:0008006" key="4">
    <source>
        <dbReference type="Google" id="ProtNLM"/>
    </source>
</evidence>
<sequence>MAWAEWEQLKSAAAGQHSALTQLNHADPGGGGGTLVSNKRAWAKAGEDVGSLREGVGKALGKLEDGQKGVGEDAGCLTAGAQKGVHDSWERYVKDVSGRCGKLSGLLEKVGSDLLKTDEAVGAEIGNLEAACSDTPAIGGQDKRR</sequence>
<organism evidence="2 3">
    <name type="scientific">Streptomyces fagopyri</name>
    <dbReference type="NCBI Taxonomy" id="2662397"/>
    <lineage>
        <taxon>Bacteria</taxon>
        <taxon>Bacillati</taxon>
        <taxon>Actinomycetota</taxon>
        <taxon>Actinomycetes</taxon>
        <taxon>Kitasatosporales</taxon>
        <taxon>Streptomycetaceae</taxon>
        <taxon>Streptomyces</taxon>
    </lineage>
</organism>
<evidence type="ECO:0000256" key="1">
    <source>
        <dbReference type="SAM" id="MobiDB-lite"/>
    </source>
</evidence>
<evidence type="ECO:0000313" key="3">
    <source>
        <dbReference type="Proteomes" id="UP000326179"/>
    </source>
</evidence>
<proteinExistence type="predicted"/>
<evidence type="ECO:0000313" key="2">
    <source>
        <dbReference type="EMBL" id="QFZ74827.1"/>
    </source>
</evidence>
<dbReference type="KEGG" id="sfy:GFH48_17490"/>
<dbReference type="EMBL" id="CP045643">
    <property type="protein sequence ID" value="QFZ74827.1"/>
    <property type="molecule type" value="Genomic_DNA"/>
</dbReference>
<gene>
    <name evidence="2" type="ORF">GFH48_17490</name>
</gene>
<name>A0A5Q0LE48_9ACTN</name>
<protein>
    <recommendedName>
        <fullName evidence="4">Amino acid ABC transporter permease</fullName>
    </recommendedName>
</protein>
<keyword evidence="3" id="KW-1185">Reference proteome</keyword>
<dbReference type="AlphaFoldDB" id="A0A5Q0LE48"/>
<accession>A0A5Q0LE48</accession>
<reference evidence="2 3" key="1">
    <citation type="submission" date="2019-10" db="EMBL/GenBank/DDBJ databases">
        <title>A novel species.</title>
        <authorList>
            <person name="Gao J."/>
        </authorList>
    </citation>
    <scope>NUCLEOTIDE SEQUENCE [LARGE SCALE GENOMIC DNA]</scope>
    <source>
        <strain evidence="2 3">QMT-28</strain>
    </source>
</reference>